<protein>
    <recommendedName>
        <fullName evidence="4 7">Signal peptidase I</fullName>
        <ecNumber evidence="4 7">3.4.21.89</ecNumber>
    </recommendedName>
</protein>
<evidence type="ECO:0000256" key="8">
    <source>
        <dbReference type="SAM" id="MobiDB-lite"/>
    </source>
</evidence>
<dbReference type="EMBL" id="CADCUE010000293">
    <property type="protein sequence ID" value="CAA9362149.1"/>
    <property type="molecule type" value="Genomic_DNA"/>
</dbReference>
<evidence type="ECO:0000256" key="1">
    <source>
        <dbReference type="ARBA" id="ARBA00000677"/>
    </source>
</evidence>
<gene>
    <name evidence="10" type="ORF">AVDCRST_MAG16-3124</name>
</gene>
<dbReference type="SUPFAM" id="SSF51306">
    <property type="entry name" value="LexA/Signal peptidase"/>
    <property type="match status" value="1"/>
</dbReference>
<evidence type="ECO:0000256" key="4">
    <source>
        <dbReference type="ARBA" id="ARBA00013208"/>
    </source>
</evidence>
<keyword evidence="7" id="KW-0645">Protease</keyword>
<evidence type="ECO:0000313" key="10">
    <source>
        <dbReference type="EMBL" id="CAA9362149.1"/>
    </source>
</evidence>
<feature type="domain" description="Peptidase S26" evidence="9">
    <location>
        <begin position="42"/>
        <end position="248"/>
    </location>
</feature>
<comment type="catalytic activity">
    <reaction evidence="1 7">
        <text>Cleavage of hydrophobic, N-terminal signal or leader sequences from secreted and periplasmic proteins.</text>
        <dbReference type="EC" id="3.4.21.89"/>
    </reaction>
</comment>
<dbReference type="Pfam" id="PF10502">
    <property type="entry name" value="Peptidase_S26"/>
    <property type="match status" value="1"/>
</dbReference>
<dbReference type="NCBIfam" id="TIGR02227">
    <property type="entry name" value="sigpep_I_bact"/>
    <property type="match status" value="1"/>
</dbReference>
<feature type="transmembrane region" description="Helical" evidence="7">
    <location>
        <begin position="275"/>
        <end position="295"/>
    </location>
</feature>
<reference evidence="10" key="1">
    <citation type="submission" date="2020-02" db="EMBL/GenBank/DDBJ databases">
        <authorList>
            <person name="Meier V. D."/>
        </authorList>
    </citation>
    <scope>NUCLEOTIDE SEQUENCE</scope>
    <source>
        <strain evidence="10">AVDCRST_MAG16</strain>
    </source>
</reference>
<keyword evidence="7" id="KW-1133">Transmembrane helix</keyword>
<accession>A0A6J4MR05</accession>
<keyword evidence="7" id="KW-0812">Transmembrane</keyword>
<evidence type="ECO:0000256" key="2">
    <source>
        <dbReference type="ARBA" id="ARBA00004401"/>
    </source>
</evidence>
<evidence type="ECO:0000256" key="7">
    <source>
        <dbReference type="RuleBase" id="RU362042"/>
    </source>
</evidence>
<feature type="active site" evidence="6">
    <location>
        <position position="141"/>
    </location>
</feature>
<dbReference type="PANTHER" id="PTHR43390">
    <property type="entry name" value="SIGNAL PEPTIDASE I"/>
    <property type="match status" value="1"/>
</dbReference>
<feature type="region of interest" description="Disordered" evidence="8">
    <location>
        <begin position="1"/>
        <end position="28"/>
    </location>
</feature>
<name>A0A6J4MR05_9ACTN</name>
<dbReference type="PRINTS" id="PR00727">
    <property type="entry name" value="LEADERPTASE"/>
</dbReference>
<dbReference type="InterPro" id="IPR036286">
    <property type="entry name" value="LexA/Signal_pep-like_sf"/>
</dbReference>
<proteinExistence type="inferred from homology"/>
<feature type="active site" evidence="6">
    <location>
        <position position="68"/>
    </location>
</feature>
<comment type="subcellular location">
    <subcellularLocation>
        <location evidence="2">Cell membrane</location>
        <topology evidence="2">Single-pass type II membrane protein</topology>
    </subcellularLocation>
    <subcellularLocation>
        <location evidence="7">Membrane</location>
        <topology evidence="7">Single-pass type II membrane protein</topology>
    </subcellularLocation>
</comment>
<evidence type="ECO:0000256" key="3">
    <source>
        <dbReference type="ARBA" id="ARBA00009370"/>
    </source>
</evidence>
<dbReference type="Gene3D" id="2.10.109.10">
    <property type="entry name" value="Umud Fragment, subunit A"/>
    <property type="match status" value="1"/>
</dbReference>
<keyword evidence="7" id="KW-0472">Membrane</keyword>
<evidence type="ECO:0000259" key="9">
    <source>
        <dbReference type="Pfam" id="PF10502"/>
    </source>
</evidence>
<dbReference type="InterPro" id="IPR000223">
    <property type="entry name" value="Pept_S26A_signal_pept_1"/>
</dbReference>
<evidence type="ECO:0000256" key="6">
    <source>
        <dbReference type="PIRSR" id="PIRSR600223-1"/>
    </source>
</evidence>
<dbReference type="InterPro" id="IPR019533">
    <property type="entry name" value="Peptidase_S26"/>
</dbReference>
<dbReference type="GO" id="GO:0009003">
    <property type="term" value="F:signal peptidase activity"/>
    <property type="evidence" value="ECO:0007669"/>
    <property type="project" value="UniProtKB-EC"/>
</dbReference>
<dbReference type="GO" id="GO:0005886">
    <property type="term" value="C:plasma membrane"/>
    <property type="evidence" value="ECO:0007669"/>
    <property type="project" value="UniProtKB-SubCell"/>
</dbReference>
<organism evidence="10">
    <name type="scientific">uncultured Frankineae bacterium</name>
    <dbReference type="NCBI Taxonomy" id="437475"/>
    <lineage>
        <taxon>Bacteria</taxon>
        <taxon>Bacillati</taxon>
        <taxon>Actinomycetota</taxon>
        <taxon>Actinomycetes</taxon>
        <taxon>Frankiales</taxon>
        <taxon>environmental samples</taxon>
    </lineage>
</organism>
<dbReference type="EC" id="3.4.21.89" evidence="4 7"/>
<dbReference type="PANTHER" id="PTHR43390:SF1">
    <property type="entry name" value="CHLOROPLAST PROCESSING PEPTIDASE"/>
    <property type="match status" value="1"/>
</dbReference>
<dbReference type="InterPro" id="IPR019758">
    <property type="entry name" value="Pept_S26A_signal_pept_1_CS"/>
</dbReference>
<dbReference type="GO" id="GO:0004252">
    <property type="term" value="F:serine-type endopeptidase activity"/>
    <property type="evidence" value="ECO:0007669"/>
    <property type="project" value="InterPro"/>
</dbReference>
<sequence length="303" mass="31828">MSSDTSEVPGSGSSGGDGDGAPPPAAGARAPKGGSFFRELPFLVVIAFLLALLIKAFLVQAFYIPSGSMQQTLELRDRVLVNKLVYDFREIGRGEVVVFNGLDSFTPETEIVPPGNGVDRLLRGVAGAVGVGAPGEKDFIKRVIGVPGDRVACCTNGRVTVQPSDGSAPVELDEPYVFEDDRMVFCAAGTGEAACPPGAEGVLVPEGRLWVMGDHRGSSADSRFHIDDENSGTVPQDKVIGRAFVIVWPLDRAGLLSVPDTFDGALSALGPLPSYGLAASPYLLGVVGALPVVALRRRLRVRR</sequence>
<comment type="caution">
    <text evidence="7">Lacks conserved residue(s) required for the propagation of feature annotation.</text>
</comment>
<dbReference type="PROSITE" id="PS00761">
    <property type="entry name" value="SPASE_I_3"/>
    <property type="match status" value="1"/>
</dbReference>
<feature type="transmembrane region" description="Helical" evidence="7">
    <location>
        <begin position="42"/>
        <end position="63"/>
    </location>
</feature>
<dbReference type="GO" id="GO:0006465">
    <property type="term" value="P:signal peptide processing"/>
    <property type="evidence" value="ECO:0007669"/>
    <property type="project" value="InterPro"/>
</dbReference>
<dbReference type="AlphaFoldDB" id="A0A6J4MR05"/>
<keyword evidence="5 7" id="KW-0378">Hydrolase</keyword>
<evidence type="ECO:0000256" key="5">
    <source>
        <dbReference type="ARBA" id="ARBA00022801"/>
    </source>
</evidence>
<dbReference type="CDD" id="cd06530">
    <property type="entry name" value="S26_SPase_I"/>
    <property type="match status" value="1"/>
</dbReference>
<comment type="similarity">
    <text evidence="3 7">Belongs to the peptidase S26 family.</text>
</comment>